<feature type="compositionally biased region" description="Polar residues" evidence="1">
    <location>
        <begin position="74"/>
        <end position="94"/>
    </location>
</feature>
<evidence type="ECO:0000256" key="1">
    <source>
        <dbReference type="SAM" id="MobiDB-lite"/>
    </source>
</evidence>
<evidence type="ECO:0000313" key="3">
    <source>
        <dbReference type="Proteomes" id="UP001194580"/>
    </source>
</evidence>
<organism evidence="2 3">
    <name type="scientific">Linnemannia exigua</name>
    <dbReference type="NCBI Taxonomy" id="604196"/>
    <lineage>
        <taxon>Eukaryota</taxon>
        <taxon>Fungi</taxon>
        <taxon>Fungi incertae sedis</taxon>
        <taxon>Mucoromycota</taxon>
        <taxon>Mortierellomycotina</taxon>
        <taxon>Mortierellomycetes</taxon>
        <taxon>Mortierellales</taxon>
        <taxon>Mortierellaceae</taxon>
        <taxon>Linnemannia</taxon>
    </lineage>
</organism>
<protein>
    <submittedName>
        <fullName evidence="2">Uncharacterized protein</fullName>
    </submittedName>
</protein>
<reference evidence="2" key="1">
    <citation type="journal article" date="2020" name="Fungal Divers.">
        <title>Resolving the Mortierellaceae phylogeny through synthesis of multi-gene phylogenetics and phylogenomics.</title>
        <authorList>
            <person name="Vandepol N."/>
            <person name="Liber J."/>
            <person name="Desiro A."/>
            <person name="Na H."/>
            <person name="Kennedy M."/>
            <person name="Barry K."/>
            <person name="Grigoriev I.V."/>
            <person name="Miller A.N."/>
            <person name="O'Donnell K."/>
            <person name="Stajich J.E."/>
            <person name="Bonito G."/>
        </authorList>
    </citation>
    <scope>NUCLEOTIDE SEQUENCE</scope>
    <source>
        <strain evidence="2">NRRL 28262</strain>
    </source>
</reference>
<name>A0AAD4D1C6_9FUNG</name>
<evidence type="ECO:0000313" key="2">
    <source>
        <dbReference type="EMBL" id="KAG0247307.1"/>
    </source>
</evidence>
<dbReference type="EMBL" id="JAAAIL010004811">
    <property type="protein sequence ID" value="KAG0247307.1"/>
    <property type="molecule type" value="Genomic_DNA"/>
</dbReference>
<keyword evidence="3" id="KW-1185">Reference proteome</keyword>
<comment type="caution">
    <text evidence="2">The sequence shown here is derived from an EMBL/GenBank/DDBJ whole genome shotgun (WGS) entry which is preliminary data.</text>
</comment>
<sequence>MHVLKLIMMIRTPLMSEKQAKELRVEMNVTITSPRPEHIKDIPPEYSSLPPCYQVIGSEDGHVEDDDNAISPEFSRSNTSHSESQSDVKTSSGL</sequence>
<dbReference type="Proteomes" id="UP001194580">
    <property type="component" value="Unassembled WGS sequence"/>
</dbReference>
<feature type="region of interest" description="Disordered" evidence="1">
    <location>
        <begin position="55"/>
        <end position="94"/>
    </location>
</feature>
<proteinExistence type="predicted"/>
<dbReference type="AlphaFoldDB" id="A0AAD4D1C6"/>
<accession>A0AAD4D1C6</accession>
<gene>
    <name evidence="2" type="ORF">BGZ95_008811</name>
</gene>